<keyword evidence="2" id="KW-1185">Reference proteome</keyword>
<evidence type="ECO:0000313" key="1">
    <source>
        <dbReference type="EMBL" id="OAQ63635.1"/>
    </source>
</evidence>
<dbReference type="KEGG" id="pchm:VFPPC_09708"/>
<dbReference type="RefSeq" id="XP_018141215.1">
    <property type="nucleotide sequence ID" value="XM_018288198.1"/>
</dbReference>
<organism evidence="1 2">
    <name type="scientific">Pochonia chlamydosporia 170</name>
    <dbReference type="NCBI Taxonomy" id="1380566"/>
    <lineage>
        <taxon>Eukaryota</taxon>
        <taxon>Fungi</taxon>
        <taxon>Dikarya</taxon>
        <taxon>Ascomycota</taxon>
        <taxon>Pezizomycotina</taxon>
        <taxon>Sordariomycetes</taxon>
        <taxon>Hypocreomycetidae</taxon>
        <taxon>Hypocreales</taxon>
        <taxon>Clavicipitaceae</taxon>
        <taxon>Pochonia</taxon>
    </lineage>
</organism>
<evidence type="ECO:0000313" key="2">
    <source>
        <dbReference type="Proteomes" id="UP000078397"/>
    </source>
</evidence>
<dbReference type="GeneID" id="28852192"/>
<proteinExistence type="predicted"/>
<reference evidence="1 2" key="1">
    <citation type="journal article" date="2016" name="PLoS Pathog.">
        <title>Biosynthesis of antibiotic leucinostatins in bio-control fungus Purpureocillium lilacinum and their inhibition on phytophthora revealed by genome mining.</title>
        <authorList>
            <person name="Wang G."/>
            <person name="Liu Z."/>
            <person name="Lin R."/>
            <person name="Li E."/>
            <person name="Mao Z."/>
            <person name="Ling J."/>
            <person name="Yang Y."/>
            <person name="Yin W.B."/>
            <person name="Xie B."/>
        </authorList>
    </citation>
    <scope>NUCLEOTIDE SEQUENCE [LARGE SCALE GENOMIC DNA]</scope>
    <source>
        <strain evidence="1">170</strain>
    </source>
</reference>
<comment type="caution">
    <text evidence="1">The sequence shown here is derived from an EMBL/GenBank/DDBJ whole genome shotgun (WGS) entry which is preliminary data.</text>
</comment>
<dbReference type="Proteomes" id="UP000078397">
    <property type="component" value="Unassembled WGS sequence"/>
</dbReference>
<gene>
    <name evidence="1" type="ORF">VFPPC_09708</name>
</gene>
<dbReference type="EMBL" id="LSBJ02000006">
    <property type="protein sequence ID" value="OAQ63635.1"/>
    <property type="molecule type" value="Genomic_DNA"/>
</dbReference>
<protein>
    <submittedName>
        <fullName evidence="1">Uncharacterized protein</fullName>
    </submittedName>
</protein>
<name>A0A179FDI8_METCM</name>
<sequence>MAQPTRSLLEISGSLVPQNSLKLFLNAARSCPNLVALTHGNDHCGYRGTERTWPKHIEQLICQIVG</sequence>
<accession>A0A179FDI8</accession>
<dbReference type="AlphaFoldDB" id="A0A179FDI8"/>